<dbReference type="OMA" id="FCIAQDI"/>
<keyword evidence="2" id="KW-1185">Reference proteome</keyword>
<gene>
    <name evidence="1" type="ORF">TCM_003988</name>
</gene>
<protein>
    <submittedName>
        <fullName evidence="1">Uncharacterized protein</fullName>
    </submittedName>
</protein>
<proteinExistence type="predicted"/>
<dbReference type="AlphaFoldDB" id="A0A061DWL5"/>
<dbReference type="InParanoid" id="A0A061DWL5"/>
<evidence type="ECO:0000313" key="2">
    <source>
        <dbReference type="Proteomes" id="UP000026915"/>
    </source>
</evidence>
<organism evidence="1 2">
    <name type="scientific">Theobroma cacao</name>
    <name type="common">Cacao</name>
    <name type="synonym">Cocoa</name>
    <dbReference type="NCBI Taxonomy" id="3641"/>
    <lineage>
        <taxon>Eukaryota</taxon>
        <taxon>Viridiplantae</taxon>
        <taxon>Streptophyta</taxon>
        <taxon>Embryophyta</taxon>
        <taxon>Tracheophyta</taxon>
        <taxon>Spermatophyta</taxon>
        <taxon>Magnoliopsida</taxon>
        <taxon>eudicotyledons</taxon>
        <taxon>Gunneridae</taxon>
        <taxon>Pentapetalae</taxon>
        <taxon>rosids</taxon>
        <taxon>malvids</taxon>
        <taxon>Malvales</taxon>
        <taxon>Malvaceae</taxon>
        <taxon>Byttnerioideae</taxon>
        <taxon>Theobroma</taxon>
    </lineage>
</organism>
<dbReference type="Gramene" id="EOX94408">
    <property type="protein sequence ID" value="EOX94408"/>
    <property type="gene ID" value="TCM_003988"/>
</dbReference>
<name>A0A061DWL5_THECC</name>
<accession>A0A061DWL5</accession>
<dbReference type="HOGENOM" id="CLU_2578651_0_0_1"/>
<dbReference type="eggNOG" id="KOG0017">
    <property type="taxonomic scope" value="Eukaryota"/>
</dbReference>
<dbReference type="EMBL" id="CM001879">
    <property type="protein sequence ID" value="EOX94408.1"/>
    <property type="molecule type" value="Genomic_DNA"/>
</dbReference>
<sequence length="81" mass="8902">MGGKASGFVILSNTLTLDTILIIPSLKCNLLSVSQITFTLDCIVTFGPLFCIAQDILTRNILGYGVKRDKLYYLELTESGR</sequence>
<dbReference type="Proteomes" id="UP000026915">
    <property type="component" value="Chromosome 1"/>
</dbReference>
<evidence type="ECO:0000313" key="1">
    <source>
        <dbReference type="EMBL" id="EOX94408.1"/>
    </source>
</evidence>
<reference evidence="1 2" key="1">
    <citation type="journal article" date="2013" name="Genome Biol.">
        <title>The genome sequence of the most widely cultivated cacao type and its use to identify candidate genes regulating pod color.</title>
        <authorList>
            <person name="Motamayor J.C."/>
            <person name="Mockaitis K."/>
            <person name="Schmutz J."/>
            <person name="Haiminen N."/>
            <person name="Iii D.L."/>
            <person name="Cornejo O."/>
            <person name="Findley S.D."/>
            <person name="Zheng P."/>
            <person name="Utro F."/>
            <person name="Royaert S."/>
            <person name="Saski C."/>
            <person name="Jenkins J."/>
            <person name="Podicheti R."/>
            <person name="Zhao M."/>
            <person name="Scheffler B.E."/>
            <person name="Stack J.C."/>
            <person name="Feltus F.A."/>
            <person name="Mustiga G.M."/>
            <person name="Amores F."/>
            <person name="Phillips W."/>
            <person name="Marelli J.P."/>
            <person name="May G.D."/>
            <person name="Shapiro H."/>
            <person name="Ma J."/>
            <person name="Bustamante C.D."/>
            <person name="Schnell R.J."/>
            <person name="Main D."/>
            <person name="Gilbert D."/>
            <person name="Parida L."/>
            <person name="Kuhn D.N."/>
        </authorList>
    </citation>
    <scope>NUCLEOTIDE SEQUENCE [LARGE SCALE GENOMIC DNA]</scope>
    <source>
        <strain evidence="2">cv. Matina 1-6</strain>
    </source>
</reference>